<evidence type="ECO:0000313" key="1">
    <source>
        <dbReference type="EMBL" id="AKU91399.1"/>
    </source>
</evidence>
<keyword evidence="2" id="KW-1185">Reference proteome</keyword>
<dbReference type="RefSeq" id="WP_050725714.1">
    <property type="nucleotide sequence ID" value="NZ_CP012332.1"/>
</dbReference>
<reference evidence="1 2" key="1">
    <citation type="submission" date="2015-08" db="EMBL/GenBank/DDBJ databases">
        <authorList>
            <person name="Babu N.S."/>
            <person name="Beckwith C.J."/>
            <person name="Beseler K.G."/>
            <person name="Brison A."/>
            <person name="Carone J.V."/>
            <person name="Caskin T.P."/>
            <person name="Diamond M."/>
            <person name="Durham M.E."/>
            <person name="Foxe J.M."/>
            <person name="Go M."/>
            <person name="Henderson B.A."/>
            <person name="Jones I.B."/>
            <person name="McGettigan J.A."/>
            <person name="Micheletti S.J."/>
            <person name="Nasrallah M.E."/>
            <person name="Ortiz D."/>
            <person name="Piller C.R."/>
            <person name="Privatt S.R."/>
            <person name="Schneider S.L."/>
            <person name="Sharp S."/>
            <person name="Smith T.C."/>
            <person name="Stanton J.D."/>
            <person name="Ullery H.E."/>
            <person name="Wilson R.J."/>
            <person name="Serrano M.G."/>
            <person name="Buck G."/>
            <person name="Lee V."/>
            <person name="Wang Y."/>
            <person name="Carvalho R."/>
            <person name="Voegtly L."/>
            <person name="Shi R."/>
            <person name="Duckworth R."/>
            <person name="Johnson A."/>
            <person name="Loviza R."/>
            <person name="Walstead R."/>
            <person name="Shah Z."/>
            <person name="Kiflezghi M."/>
            <person name="Wade K."/>
            <person name="Ball S.L."/>
            <person name="Bradley K.W."/>
            <person name="Asai D.J."/>
            <person name="Bowman C.A."/>
            <person name="Russell D.A."/>
            <person name="Pope W.H."/>
            <person name="Jacobs-Sera D."/>
            <person name="Hendrix R.W."/>
            <person name="Hatfull G.F."/>
        </authorList>
    </citation>
    <scope>NUCLEOTIDE SEQUENCE [LARGE SCALE GENOMIC DNA]</scope>
    <source>
        <strain evidence="1 2">DSM 27710</strain>
    </source>
</reference>
<name>A0A0K1PE47_9BACT</name>
<accession>A0A0K1PE47</accession>
<dbReference type="Proteomes" id="UP000055590">
    <property type="component" value="Chromosome"/>
</dbReference>
<dbReference type="KEGG" id="vin:AKJ08_1786"/>
<dbReference type="OrthoDB" id="5521079at2"/>
<dbReference type="AlphaFoldDB" id="A0A0K1PE47"/>
<dbReference type="STRING" id="1391653.AKJ08_1786"/>
<organism evidence="1 2">
    <name type="scientific">Vulgatibacter incomptus</name>
    <dbReference type="NCBI Taxonomy" id="1391653"/>
    <lineage>
        <taxon>Bacteria</taxon>
        <taxon>Pseudomonadati</taxon>
        <taxon>Myxococcota</taxon>
        <taxon>Myxococcia</taxon>
        <taxon>Myxococcales</taxon>
        <taxon>Cystobacterineae</taxon>
        <taxon>Vulgatibacteraceae</taxon>
        <taxon>Vulgatibacter</taxon>
    </lineage>
</organism>
<evidence type="ECO:0000313" key="2">
    <source>
        <dbReference type="Proteomes" id="UP000055590"/>
    </source>
</evidence>
<dbReference type="EMBL" id="CP012332">
    <property type="protein sequence ID" value="AKU91399.1"/>
    <property type="molecule type" value="Genomic_DNA"/>
</dbReference>
<proteinExistence type="predicted"/>
<sequence>MSGHPSFLVLDRLALGEDLPEVRRHVGACTSCSAHLARVDPGELPHLPDLRDRLRRQNMVTVLPATRRPRLWAGIAGPALAAGVALGWFGHARVAEPPADETPGWIAAKGAPSVAIYVKRGERVRLWDGATALQPGDRLRVRITPESYTHALLAMWDPASGSWTPLFEGEVPGSGPFFVPGTWELDPAPGAERLAIALDRGPVGLDRAAWRTELAIPKAGR</sequence>
<gene>
    <name evidence="1" type="ORF">AKJ08_1786</name>
</gene>
<protein>
    <submittedName>
        <fullName evidence="1">Uncharacterized protein</fullName>
    </submittedName>
</protein>